<evidence type="ECO:0000259" key="5">
    <source>
        <dbReference type="Pfam" id="PF04542"/>
    </source>
</evidence>
<dbReference type="InterPro" id="IPR039425">
    <property type="entry name" value="RNA_pol_sigma-70-like"/>
</dbReference>
<feature type="domain" description="RNA polymerase sigma-70 region 2" evidence="5">
    <location>
        <begin position="22"/>
        <end position="84"/>
    </location>
</feature>
<dbReference type="SUPFAM" id="SSF88659">
    <property type="entry name" value="Sigma3 and sigma4 domains of RNA polymerase sigma factors"/>
    <property type="match status" value="1"/>
</dbReference>
<dbReference type="PANTHER" id="PTHR43133:SF51">
    <property type="entry name" value="RNA POLYMERASE SIGMA FACTOR"/>
    <property type="match status" value="1"/>
</dbReference>
<dbReference type="Proteomes" id="UP000886874">
    <property type="component" value="Unassembled WGS sequence"/>
</dbReference>
<reference evidence="7" key="2">
    <citation type="journal article" date="2021" name="PeerJ">
        <title>Extensive microbial diversity within the chicken gut microbiome revealed by metagenomics and culture.</title>
        <authorList>
            <person name="Gilroy R."/>
            <person name="Ravi A."/>
            <person name="Getino M."/>
            <person name="Pursley I."/>
            <person name="Horton D.L."/>
            <person name="Alikhan N.F."/>
            <person name="Baker D."/>
            <person name="Gharbi K."/>
            <person name="Hall N."/>
            <person name="Watson M."/>
            <person name="Adriaenssens E.M."/>
            <person name="Foster-Nyarko E."/>
            <person name="Jarju S."/>
            <person name="Secka A."/>
            <person name="Antonio M."/>
            <person name="Oren A."/>
            <person name="Chaudhuri R.R."/>
            <person name="La Ragione R."/>
            <person name="Hildebrand F."/>
            <person name="Pallen M.J."/>
        </authorList>
    </citation>
    <scope>NUCLEOTIDE SEQUENCE</scope>
    <source>
        <strain evidence="7">ChiSjej2B20-13462</strain>
    </source>
</reference>
<keyword evidence="2" id="KW-0805">Transcription regulation</keyword>
<name>A0A9D0Z4H1_9FIRM</name>
<dbReference type="InterPro" id="IPR007627">
    <property type="entry name" value="RNA_pol_sigma70_r2"/>
</dbReference>
<feature type="domain" description="RNA polymerase sigma factor 70 region 4 type 2" evidence="6">
    <location>
        <begin position="104"/>
        <end position="154"/>
    </location>
</feature>
<comment type="caution">
    <text evidence="7">The sequence shown here is derived from an EMBL/GenBank/DDBJ whole genome shotgun (WGS) entry which is preliminary data.</text>
</comment>
<proteinExistence type="inferred from homology"/>
<evidence type="ECO:0000313" key="8">
    <source>
        <dbReference type="Proteomes" id="UP000886874"/>
    </source>
</evidence>
<dbReference type="NCBIfam" id="TIGR02937">
    <property type="entry name" value="sigma70-ECF"/>
    <property type="match status" value="1"/>
</dbReference>
<dbReference type="CDD" id="cd06171">
    <property type="entry name" value="Sigma70_r4"/>
    <property type="match status" value="1"/>
</dbReference>
<reference evidence="7" key="1">
    <citation type="submission" date="2020-10" db="EMBL/GenBank/DDBJ databases">
        <authorList>
            <person name="Gilroy R."/>
        </authorList>
    </citation>
    <scope>NUCLEOTIDE SEQUENCE</scope>
    <source>
        <strain evidence="7">ChiSjej2B20-13462</strain>
    </source>
</reference>
<dbReference type="EMBL" id="DVFN01000016">
    <property type="protein sequence ID" value="HIQ68952.1"/>
    <property type="molecule type" value="Genomic_DNA"/>
</dbReference>
<dbReference type="SUPFAM" id="SSF88946">
    <property type="entry name" value="Sigma2 domain of RNA polymerase sigma factors"/>
    <property type="match status" value="1"/>
</dbReference>
<keyword evidence="4" id="KW-0804">Transcription</keyword>
<evidence type="ECO:0000313" key="7">
    <source>
        <dbReference type="EMBL" id="HIQ68952.1"/>
    </source>
</evidence>
<keyword evidence="3" id="KW-0731">Sigma factor</keyword>
<dbReference type="InterPro" id="IPR036388">
    <property type="entry name" value="WH-like_DNA-bd_sf"/>
</dbReference>
<dbReference type="GO" id="GO:0006352">
    <property type="term" value="P:DNA-templated transcription initiation"/>
    <property type="evidence" value="ECO:0007669"/>
    <property type="project" value="InterPro"/>
</dbReference>
<protein>
    <submittedName>
        <fullName evidence="7">Sigma-70 family RNA polymerase sigma factor</fullName>
    </submittedName>
</protein>
<dbReference type="InterPro" id="IPR013249">
    <property type="entry name" value="RNA_pol_sigma70_r4_t2"/>
</dbReference>
<dbReference type="InterPro" id="IPR013325">
    <property type="entry name" value="RNA_pol_sigma_r2"/>
</dbReference>
<organism evidence="7 8">
    <name type="scientific">Candidatus Avoscillospira stercorigallinarum</name>
    <dbReference type="NCBI Taxonomy" id="2840708"/>
    <lineage>
        <taxon>Bacteria</taxon>
        <taxon>Bacillati</taxon>
        <taxon>Bacillota</taxon>
        <taxon>Clostridia</taxon>
        <taxon>Eubacteriales</taxon>
        <taxon>Oscillospiraceae</taxon>
        <taxon>Oscillospiraceae incertae sedis</taxon>
        <taxon>Candidatus Avoscillospira</taxon>
    </lineage>
</organism>
<dbReference type="InterPro" id="IPR014284">
    <property type="entry name" value="RNA_pol_sigma-70_dom"/>
</dbReference>
<dbReference type="Gene3D" id="1.10.10.10">
    <property type="entry name" value="Winged helix-like DNA-binding domain superfamily/Winged helix DNA-binding domain"/>
    <property type="match status" value="1"/>
</dbReference>
<dbReference type="AlphaFoldDB" id="A0A9D0Z4H1"/>
<evidence type="ECO:0000256" key="4">
    <source>
        <dbReference type="ARBA" id="ARBA00023163"/>
    </source>
</evidence>
<comment type="similarity">
    <text evidence="1">Belongs to the sigma-70 factor family. ECF subfamily.</text>
</comment>
<gene>
    <name evidence="7" type="ORF">IAA67_01260</name>
</gene>
<evidence type="ECO:0000259" key="6">
    <source>
        <dbReference type="Pfam" id="PF08281"/>
    </source>
</evidence>
<dbReference type="PANTHER" id="PTHR43133">
    <property type="entry name" value="RNA POLYMERASE ECF-TYPE SIGMA FACTO"/>
    <property type="match status" value="1"/>
</dbReference>
<evidence type="ECO:0000256" key="1">
    <source>
        <dbReference type="ARBA" id="ARBA00010641"/>
    </source>
</evidence>
<evidence type="ECO:0000256" key="2">
    <source>
        <dbReference type="ARBA" id="ARBA00023015"/>
    </source>
</evidence>
<accession>A0A9D0Z4H1</accession>
<dbReference type="GO" id="GO:0003677">
    <property type="term" value="F:DNA binding"/>
    <property type="evidence" value="ECO:0007669"/>
    <property type="project" value="InterPro"/>
</dbReference>
<dbReference type="InterPro" id="IPR013324">
    <property type="entry name" value="RNA_pol_sigma_r3/r4-like"/>
</dbReference>
<evidence type="ECO:0000256" key="3">
    <source>
        <dbReference type="ARBA" id="ARBA00023082"/>
    </source>
</evidence>
<dbReference type="Pfam" id="PF08281">
    <property type="entry name" value="Sigma70_r4_2"/>
    <property type="match status" value="1"/>
</dbReference>
<dbReference type="Pfam" id="PF04542">
    <property type="entry name" value="Sigma70_r2"/>
    <property type="match status" value="1"/>
</dbReference>
<sequence length="160" mass="18720">MRNIKPEYTKEWFSQQVHLCEKSLYRVTVSLLANQTDAEDAMQEALCTAYEKLHTLKEAEKFRPWLLKIATNAAYDILRRRKRTVPLEDTEPVYHDGTAEKLGLWMAVQQLPPDYRSVVVLYYYEDLDLQSISRITGVPEATVKTRLFRARQRLKALLAE</sequence>
<dbReference type="Gene3D" id="1.10.1740.10">
    <property type="match status" value="1"/>
</dbReference>
<dbReference type="GO" id="GO:0016987">
    <property type="term" value="F:sigma factor activity"/>
    <property type="evidence" value="ECO:0007669"/>
    <property type="project" value="UniProtKB-KW"/>
</dbReference>